<dbReference type="PANTHER" id="PTHR31637:SF0">
    <property type="entry name" value="2,3-BISPHOSPHOGLYCERATE-INDEPENDENT PHOSPHOGLYCERATE MUTASE"/>
    <property type="match status" value="1"/>
</dbReference>
<dbReference type="GO" id="GO:0030145">
    <property type="term" value="F:manganese ion binding"/>
    <property type="evidence" value="ECO:0007669"/>
    <property type="project" value="UniProtKB-UniRule"/>
</dbReference>
<feature type="active site" description="Phosphoserine intermediate" evidence="9 11">
    <location>
        <position position="66"/>
    </location>
</feature>
<dbReference type="HAMAP" id="MF_01038">
    <property type="entry name" value="GpmI"/>
    <property type="match status" value="1"/>
</dbReference>
<feature type="binding site" evidence="9 12">
    <location>
        <position position="199"/>
    </location>
    <ligand>
        <name>substrate</name>
    </ligand>
</feature>
<dbReference type="InterPro" id="IPR006124">
    <property type="entry name" value="Metalloenzyme"/>
</dbReference>
<dbReference type="HOGENOM" id="CLU_026099_2_0_11"/>
<feature type="binding site" evidence="9 12">
    <location>
        <position position="193"/>
    </location>
    <ligand>
        <name>substrate</name>
    </ligand>
</feature>
<dbReference type="RefSeq" id="WP_012803114.1">
    <property type="nucleotide sequence ID" value="NC_013170.1"/>
</dbReference>
<evidence type="ECO:0000256" key="10">
    <source>
        <dbReference type="NCBIfam" id="TIGR01307"/>
    </source>
</evidence>
<dbReference type="FunFam" id="3.40.1450.10:FF:000002">
    <property type="entry name" value="2,3-bisphosphoglycerate-independent phosphoglycerate mutase"/>
    <property type="match status" value="1"/>
</dbReference>
<evidence type="ECO:0000256" key="4">
    <source>
        <dbReference type="ARBA" id="ARBA00008819"/>
    </source>
</evidence>
<dbReference type="PANTHER" id="PTHR31637">
    <property type="entry name" value="2,3-BISPHOSPHOGLYCERATE-INDEPENDENT PHOSPHOGLYCERATE MUTASE"/>
    <property type="match status" value="1"/>
</dbReference>
<feature type="binding site" evidence="9 12">
    <location>
        <begin position="263"/>
        <end position="266"/>
    </location>
    <ligand>
        <name>substrate</name>
    </ligand>
</feature>
<evidence type="ECO:0000313" key="17">
    <source>
        <dbReference type="Proteomes" id="UP000000954"/>
    </source>
</evidence>
<evidence type="ECO:0000256" key="2">
    <source>
        <dbReference type="ARBA" id="ARBA00002315"/>
    </source>
</evidence>
<evidence type="ECO:0000259" key="15">
    <source>
        <dbReference type="Pfam" id="PF06415"/>
    </source>
</evidence>
<keyword evidence="5 9" id="KW-0479">Metal-binding</keyword>
<keyword evidence="17" id="KW-1185">Reference proteome</keyword>
<protein>
    <recommendedName>
        <fullName evidence="9 10">2,3-bisphosphoglycerate-independent phosphoglycerate mutase</fullName>
        <shortName evidence="9">BPG-independent PGAM</shortName>
        <shortName evidence="9">Phosphoglyceromutase</shortName>
        <shortName evidence="9">iPGM</shortName>
        <ecNumber evidence="9 10">5.4.2.12</ecNumber>
    </recommendedName>
</protein>
<evidence type="ECO:0000256" key="13">
    <source>
        <dbReference type="PIRSR" id="PIRSR001492-3"/>
    </source>
</evidence>
<sequence length="518" mass="55618">MPQSSLHLPAALIILDGFGLASSGTGNAISQAHIPVLDHLLADSPSVQLEASGEAVGLPAGQMGNSEVGHLNIGAGRVVHQELSRINEACRSGSIESNEVLLRAMETSRTRGSVLHLMGLVSDGGVHSSIDHLLALMNMAARNGVQQVFIHAFLDGRDVPPKSAEGYLRQVLDACEQHTAAGLQYQIASISGRYYAMDRDNRWDRVQAAWQAIAQAQPITTATPLEYLHSSYNDKVTDEFVIPVSFTERPMTDDDAVIFFNFRPDRARQLTRAFCDPTFDGFTGANCHPTFVCLTEYDPRIPADVAFPKELPQMVLADAIAAAGLTQYHIAETEKYAHVTFFLNGGREEPKEGEQRVLIPSPKVATYDLQPEMSEEEVSSTLAQAIDNDEADFYLVNFANCDMVGHTGSIPATVQAVEAVDRGVGRVLAALKRKQGVALLTADHGNADKMLAADGSPHTAHTTAPVPLVLIDYAETGFSFSPDAQAGKGALCNIAPTLLDMAGVSIPSEMTASSLVRN</sequence>
<dbReference type="KEGG" id="ccu:Ccur_07160"/>
<dbReference type="InterPro" id="IPR011258">
    <property type="entry name" value="BPG-indep_PGM_N"/>
</dbReference>
<dbReference type="InterPro" id="IPR017850">
    <property type="entry name" value="Alkaline_phosphatase_core_sf"/>
</dbReference>
<dbReference type="STRING" id="469378.Ccur_07160"/>
<evidence type="ECO:0000256" key="3">
    <source>
        <dbReference type="ARBA" id="ARBA00004798"/>
    </source>
</evidence>
<dbReference type="EC" id="5.4.2.12" evidence="9 10"/>
<dbReference type="SUPFAM" id="SSF64158">
    <property type="entry name" value="2,3-Bisphosphoglycerate-independent phosphoglycerate mutase, substrate-binding domain"/>
    <property type="match status" value="1"/>
</dbReference>
<feature type="binding site" evidence="9 13">
    <location>
        <position position="461"/>
    </location>
    <ligand>
        <name>Mn(2+)</name>
        <dbReference type="ChEBI" id="CHEBI:29035"/>
        <label>1</label>
    </ligand>
</feature>
<feature type="binding site" evidence="9 13">
    <location>
        <position position="444"/>
    </location>
    <ligand>
        <name>Mn(2+)</name>
        <dbReference type="ChEBI" id="CHEBI:29035"/>
        <label>2</label>
    </ligand>
</feature>
<comment type="catalytic activity">
    <reaction evidence="1 9">
        <text>(2R)-2-phosphoglycerate = (2R)-3-phosphoglycerate</text>
        <dbReference type="Rhea" id="RHEA:15901"/>
        <dbReference type="ChEBI" id="CHEBI:58272"/>
        <dbReference type="ChEBI" id="CHEBI:58289"/>
        <dbReference type="EC" id="5.4.2.12"/>
    </reaction>
</comment>
<dbReference type="NCBIfam" id="TIGR01307">
    <property type="entry name" value="pgm_bpd_ind"/>
    <property type="match status" value="1"/>
</dbReference>
<dbReference type="GO" id="GO:0005829">
    <property type="term" value="C:cytosol"/>
    <property type="evidence" value="ECO:0007669"/>
    <property type="project" value="TreeGrafter"/>
</dbReference>
<comment type="subunit">
    <text evidence="9">Monomer.</text>
</comment>
<accession>C7MND6</accession>
<keyword evidence="8 9" id="KW-0413">Isomerase</keyword>
<dbReference type="PIRSF" id="PIRSF001492">
    <property type="entry name" value="IPGAM"/>
    <property type="match status" value="1"/>
</dbReference>
<feature type="binding site" evidence="9 12">
    <location>
        <begin position="157"/>
        <end position="158"/>
    </location>
    <ligand>
        <name>substrate</name>
    </ligand>
</feature>
<dbReference type="GO" id="GO:0006007">
    <property type="term" value="P:glucose catabolic process"/>
    <property type="evidence" value="ECO:0007669"/>
    <property type="project" value="InterPro"/>
</dbReference>
<reference evidence="16 17" key="1">
    <citation type="journal article" date="2009" name="Stand. Genomic Sci.">
        <title>Complete genome sequence of Cryptobacterium curtum type strain (12-3).</title>
        <authorList>
            <person name="Mavrommatis K."/>
            <person name="Pukall R."/>
            <person name="Rohde C."/>
            <person name="Chen F."/>
            <person name="Sims D."/>
            <person name="Brettin T."/>
            <person name="Kuske C."/>
            <person name="Detter J.C."/>
            <person name="Han C."/>
            <person name="Lapidus A."/>
            <person name="Copeland A."/>
            <person name="Glavina Del Rio T."/>
            <person name="Nolan M."/>
            <person name="Lucas S."/>
            <person name="Tice H."/>
            <person name="Cheng J.F."/>
            <person name="Bruce D."/>
            <person name="Goodwin L."/>
            <person name="Pitluck S."/>
            <person name="Ovchinnikova G."/>
            <person name="Pati A."/>
            <person name="Ivanova N."/>
            <person name="Chen A."/>
            <person name="Palaniappan K."/>
            <person name="Chain P."/>
            <person name="D'haeseleer P."/>
            <person name="Goker M."/>
            <person name="Bristow J."/>
            <person name="Eisen J.A."/>
            <person name="Markowitz V."/>
            <person name="Hugenholtz P."/>
            <person name="Rohde M."/>
            <person name="Klenk H.P."/>
            <person name="Kyrpides N.C."/>
        </authorList>
    </citation>
    <scope>NUCLEOTIDE SEQUENCE [LARGE SCALE GENOMIC DNA]</scope>
    <source>
        <strain evidence="17">ATCC 700683 / DSM 15641 / 12-3</strain>
    </source>
</reference>
<dbReference type="OrthoDB" id="9800863at2"/>
<dbReference type="Proteomes" id="UP000000954">
    <property type="component" value="Chromosome"/>
</dbReference>
<proteinExistence type="inferred from homology"/>
<feature type="domain" description="Metalloenzyme" evidence="14">
    <location>
        <begin position="10"/>
        <end position="504"/>
    </location>
</feature>
<feature type="binding site" evidence="9 13">
    <location>
        <position position="402"/>
    </location>
    <ligand>
        <name>Mn(2+)</name>
        <dbReference type="ChEBI" id="CHEBI:29035"/>
        <label>1</label>
    </ligand>
</feature>
<feature type="binding site" evidence="9 12">
    <location>
        <position position="335"/>
    </location>
    <ligand>
        <name>substrate</name>
    </ligand>
</feature>
<dbReference type="Pfam" id="PF01676">
    <property type="entry name" value="Metalloenzyme"/>
    <property type="match status" value="1"/>
</dbReference>
<evidence type="ECO:0000256" key="1">
    <source>
        <dbReference type="ARBA" id="ARBA00000370"/>
    </source>
</evidence>
<evidence type="ECO:0000256" key="5">
    <source>
        <dbReference type="ARBA" id="ARBA00022723"/>
    </source>
</evidence>
<evidence type="ECO:0000256" key="7">
    <source>
        <dbReference type="ARBA" id="ARBA00023211"/>
    </source>
</evidence>
<feature type="binding site" evidence="9 13">
    <location>
        <position position="16"/>
    </location>
    <ligand>
        <name>Mn(2+)</name>
        <dbReference type="ChEBI" id="CHEBI:29035"/>
        <label>2</label>
    </ligand>
</feature>
<comment type="pathway">
    <text evidence="3 9">Carbohydrate degradation; glycolysis; pyruvate from D-glyceraldehyde 3-phosphate: step 3/5.</text>
</comment>
<comment type="function">
    <text evidence="2 9">Catalyzes the interconversion of 2-phosphoglycerate and 3-phosphoglycerate.</text>
</comment>
<keyword evidence="6 9" id="KW-0324">Glycolysis</keyword>
<evidence type="ECO:0000259" key="14">
    <source>
        <dbReference type="Pfam" id="PF01676"/>
    </source>
</evidence>
<dbReference type="Gene3D" id="3.40.1450.10">
    <property type="entry name" value="BPG-independent phosphoglycerate mutase, domain B"/>
    <property type="match status" value="1"/>
</dbReference>
<feature type="domain" description="BPG-independent PGAM N-terminal" evidence="15">
    <location>
        <begin position="86"/>
        <end position="298"/>
    </location>
</feature>
<feature type="binding site" evidence="9 13">
    <location>
        <position position="66"/>
    </location>
    <ligand>
        <name>Mn(2+)</name>
        <dbReference type="ChEBI" id="CHEBI:29035"/>
        <label>2</label>
    </ligand>
</feature>
<dbReference type="eggNOG" id="COG0696">
    <property type="taxonomic scope" value="Bacteria"/>
</dbReference>
<dbReference type="AlphaFoldDB" id="C7MND6"/>
<evidence type="ECO:0000256" key="11">
    <source>
        <dbReference type="PIRSR" id="PIRSR001492-1"/>
    </source>
</evidence>
<dbReference type="Pfam" id="PF06415">
    <property type="entry name" value="iPGM_N"/>
    <property type="match status" value="1"/>
</dbReference>
<dbReference type="GO" id="GO:0006096">
    <property type="term" value="P:glycolytic process"/>
    <property type="evidence" value="ECO:0007669"/>
    <property type="project" value="UniProtKB-UniRule"/>
</dbReference>
<gene>
    <name evidence="9" type="primary">gpmI</name>
    <name evidence="16" type="ordered locus">Ccur_07160</name>
</gene>
<evidence type="ECO:0000256" key="8">
    <source>
        <dbReference type="ARBA" id="ARBA00023235"/>
    </source>
</evidence>
<evidence type="ECO:0000256" key="12">
    <source>
        <dbReference type="PIRSR" id="PIRSR001492-2"/>
    </source>
</evidence>
<dbReference type="GO" id="GO:0004619">
    <property type="term" value="F:phosphoglycerate mutase activity"/>
    <property type="evidence" value="ECO:0007669"/>
    <property type="project" value="UniProtKB-UniRule"/>
</dbReference>
<evidence type="ECO:0000256" key="6">
    <source>
        <dbReference type="ARBA" id="ARBA00023152"/>
    </source>
</evidence>
<keyword evidence="7 9" id="KW-0464">Manganese</keyword>
<dbReference type="InterPro" id="IPR036646">
    <property type="entry name" value="PGAM_B_sf"/>
</dbReference>
<comment type="similarity">
    <text evidence="4 9">Belongs to the BPG-independent phosphoglycerate mutase family.</text>
</comment>
<name>C7MND6_CRYCD</name>
<feature type="binding site" evidence="9 13">
    <location>
        <position position="443"/>
    </location>
    <ligand>
        <name>Mn(2+)</name>
        <dbReference type="ChEBI" id="CHEBI:29035"/>
        <label>2</label>
    </ligand>
</feature>
<feature type="binding site" evidence="9 12">
    <location>
        <position position="127"/>
    </location>
    <ligand>
        <name>substrate</name>
    </ligand>
</feature>
<feature type="binding site" evidence="9 13">
    <location>
        <position position="406"/>
    </location>
    <ligand>
        <name>Mn(2+)</name>
        <dbReference type="ChEBI" id="CHEBI:29035"/>
        <label>1</label>
    </ligand>
</feature>
<organism evidence="16 17">
    <name type="scientific">Cryptobacterium curtum (strain ATCC 700683 / DSM 15641 / CCUG 43107 / 12-3)</name>
    <dbReference type="NCBI Taxonomy" id="469378"/>
    <lineage>
        <taxon>Bacteria</taxon>
        <taxon>Bacillati</taxon>
        <taxon>Actinomycetota</taxon>
        <taxon>Coriobacteriia</taxon>
        <taxon>Eggerthellales</taxon>
        <taxon>Eggerthellaceae</taxon>
        <taxon>Cryptobacterium</taxon>
    </lineage>
</organism>
<dbReference type="CDD" id="cd16010">
    <property type="entry name" value="iPGM"/>
    <property type="match status" value="1"/>
</dbReference>
<comment type="cofactor">
    <cofactor evidence="9">
        <name>Mn(2+)</name>
        <dbReference type="ChEBI" id="CHEBI:29035"/>
    </cofactor>
    <text evidence="9">Binds 2 manganese ions per subunit.</text>
</comment>
<dbReference type="Gene3D" id="3.40.720.10">
    <property type="entry name" value="Alkaline Phosphatase, subunit A"/>
    <property type="match status" value="1"/>
</dbReference>
<dbReference type="EMBL" id="CP001682">
    <property type="protein sequence ID" value="ACU94426.1"/>
    <property type="molecule type" value="Genomic_DNA"/>
</dbReference>
<evidence type="ECO:0000313" key="16">
    <source>
        <dbReference type="EMBL" id="ACU94426.1"/>
    </source>
</evidence>
<dbReference type="UniPathway" id="UPA00109">
    <property type="reaction ID" value="UER00186"/>
</dbReference>
<evidence type="ECO:0000256" key="9">
    <source>
        <dbReference type="HAMAP-Rule" id="MF_01038"/>
    </source>
</evidence>
<dbReference type="SUPFAM" id="SSF53649">
    <property type="entry name" value="Alkaline phosphatase-like"/>
    <property type="match status" value="1"/>
</dbReference>
<dbReference type="InterPro" id="IPR005995">
    <property type="entry name" value="Pgm_bpd_ind"/>
</dbReference>